<evidence type="ECO:0000259" key="16">
    <source>
        <dbReference type="Pfam" id="PF21342"/>
    </source>
</evidence>
<comment type="caution">
    <text evidence="17">The sequence shown here is derived from an EMBL/GenBank/DDBJ whole genome shotgun (WGS) entry which is preliminary data.</text>
</comment>
<comment type="similarity">
    <text evidence="11 14">Belongs to the SoxA family.</text>
</comment>
<dbReference type="Pfam" id="PF21342">
    <property type="entry name" value="SoxA-TsdA_cyt-c"/>
    <property type="match status" value="1"/>
</dbReference>
<organism evidence="17 18">
    <name type="scientific">Rhodobium gokarnense</name>
    <dbReference type="NCBI Taxonomy" id="364296"/>
    <lineage>
        <taxon>Bacteria</taxon>
        <taxon>Pseudomonadati</taxon>
        <taxon>Pseudomonadota</taxon>
        <taxon>Alphaproteobacteria</taxon>
        <taxon>Hyphomicrobiales</taxon>
        <taxon>Rhodobiaceae</taxon>
        <taxon>Rhodobium</taxon>
    </lineage>
</organism>
<evidence type="ECO:0000256" key="12">
    <source>
        <dbReference type="ARBA" id="ARBA00048077"/>
    </source>
</evidence>
<comment type="subunit">
    <text evidence="2 14">Heterodimer of SoxA and SoxX.</text>
</comment>
<keyword evidence="7 15" id="KW-0732">Signal</keyword>
<evidence type="ECO:0000313" key="18">
    <source>
        <dbReference type="Proteomes" id="UP001209755"/>
    </source>
</evidence>
<keyword evidence="5 14" id="KW-0808">Transferase</keyword>
<protein>
    <recommendedName>
        <fullName evidence="14">SoxAX cytochrome complex subunit A</fullName>
        <ecNumber evidence="14">2.8.5.2</ecNumber>
    </recommendedName>
    <alternativeName>
        <fullName evidence="14">Protein SoxA</fullName>
    </alternativeName>
    <alternativeName>
        <fullName evidence="14">Sulfur oxidizing protein A</fullName>
    </alternativeName>
    <alternativeName>
        <fullName evidence="14">Thiosulfate-oxidizing multienzyme system protein SoxA</fullName>
    </alternativeName>
</protein>
<feature type="signal peptide" evidence="15">
    <location>
        <begin position="1"/>
        <end position="29"/>
    </location>
</feature>
<evidence type="ECO:0000256" key="11">
    <source>
        <dbReference type="ARBA" id="ARBA00025746"/>
    </source>
</evidence>
<keyword evidence="8 14" id="KW-0574">Periplasm</keyword>
<evidence type="ECO:0000256" key="4">
    <source>
        <dbReference type="ARBA" id="ARBA00022617"/>
    </source>
</evidence>
<evidence type="ECO:0000256" key="9">
    <source>
        <dbReference type="ARBA" id="ARBA00022982"/>
    </source>
</evidence>
<evidence type="ECO:0000256" key="3">
    <source>
        <dbReference type="ARBA" id="ARBA00022448"/>
    </source>
</evidence>
<feature type="domain" description="Cytochrome c" evidence="16">
    <location>
        <begin position="91"/>
        <end position="178"/>
    </location>
</feature>
<comment type="catalytic activity">
    <reaction evidence="12 14">
        <text>L-cysteinyl-[SoxY protein] + thiosulfate + 2 Fe(III)-[cytochrome c] = S-sulfosulfanyl-L-cysteinyl-[SoxY protein] + 2 Fe(II)-[cytochrome c] + 2 H(+)</text>
        <dbReference type="Rhea" id="RHEA:56720"/>
        <dbReference type="Rhea" id="RHEA-COMP:10350"/>
        <dbReference type="Rhea" id="RHEA-COMP:14328"/>
        <dbReference type="Rhea" id="RHEA-COMP:14399"/>
        <dbReference type="Rhea" id="RHEA-COMP:14691"/>
        <dbReference type="ChEBI" id="CHEBI:15378"/>
        <dbReference type="ChEBI" id="CHEBI:29033"/>
        <dbReference type="ChEBI" id="CHEBI:29034"/>
        <dbReference type="ChEBI" id="CHEBI:29950"/>
        <dbReference type="ChEBI" id="CHEBI:33542"/>
        <dbReference type="ChEBI" id="CHEBI:139321"/>
        <dbReference type="EC" id="2.8.5.2"/>
    </reaction>
</comment>
<name>A0ABT3HHU0_9HYPH</name>
<evidence type="ECO:0000256" key="13">
    <source>
        <dbReference type="ARBA" id="ARBA00048423"/>
    </source>
</evidence>
<accession>A0ABT3HHU0</accession>
<evidence type="ECO:0000256" key="15">
    <source>
        <dbReference type="SAM" id="SignalP"/>
    </source>
</evidence>
<dbReference type="InterPro" id="IPR009056">
    <property type="entry name" value="Cyt_c-like_dom"/>
</dbReference>
<dbReference type="EMBL" id="JAOQNS010000014">
    <property type="protein sequence ID" value="MCW2309826.1"/>
    <property type="molecule type" value="Genomic_DNA"/>
</dbReference>
<dbReference type="InterPro" id="IPR036909">
    <property type="entry name" value="Cyt_c-like_dom_sf"/>
</dbReference>
<gene>
    <name evidence="17" type="ORF">M2319_004185</name>
</gene>
<evidence type="ECO:0000256" key="10">
    <source>
        <dbReference type="ARBA" id="ARBA00023004"/>
    </source>
</evidence>
<dbReference type="Gene3D" id="1.10.760.10">
    <property type="entry name" value="Cytochrome c-like domain"/>
    <property type="match status" value="2"/>
</dbReference>
<keyword evidence="6 14" id="KW-0479">Metal-binding</keyword>
<proteinExistence type="inferred from homology"/>
<dbReference type="Proteomes" id="UP001209755">
    <property type="component" value="Unassembled WGS sequence"/>
</dbReference>
<dbReference type="InterPro" id="IPR025710">
    <property type="entry name" value="SoxA"/>
</dbReference>
<dbReference type="NCBIfam" id="TIGR04484">
    <property type="entry name" value="thiosulf_SoxA"/>
    <property type="match status" value="1"/>
</dbReference>
<evidence type="ECO:0000256" key="14">
    <source>
        <dbReference type="PIRNR" id="PIRNR038455"/>
    </source>
</evidence>
<keyword evidence="3 14" id="KW-0813">Transport</keyword>
<sequence>MAFTTTVKRSAVGGVALALAGLGISASLAQDEDGGRTNLPSIEGEKLLTRLKSPQGHPLKWVVSGFEFRTRDTQALQLDDFTNPSFLWVEQGQDLWSTADGEAGKSCESCHGDVEDSMKGVRAKMPKWSTEKNRPMPLEDKINQCRKERMGAEPWKWESDQMLGMTALIGLQSRGMPVNVNLEAGDMMAWWERGQKLYYTRMGQLDLACANCHEDNFGKYIRADLLSQGQTNGFPTYRLKWQKLGSLHRRFKGCMDQVRAKAYKRGSDEFVALEVYTAWRGSGLSVETPAVRQ</sequence>
<keyword evidence="4 14" id="KW-0349">Heme</keyword>
<keyword evidence="10 14" id="KW-0408">Iron</keyword>
<comment type="subcellular location">
    <subcellularLocation>
        <location evidence="1 14">Periplasm</location>
    </subcellularLocation>
</comment>
<dbReference type="RefSeq" id="WP_264603400.1">
    <property type="nucleotide sequence ID" value="NZ_JAOQNS010000014.1"/>
</dbReference>
<dbReference type="SUPFAM" id="SSF46626">
    <property type="entry name" value="Cytochrome c"/>
    <property type="match status" value="2"/>
</dbReference>
<evidence type="ECO:0000313" key="17">
    <source>
        <dbReference type="EMBL" id="MCW2309826.1"/>
    </source>
</evidence>
<comment type="catalytic activity">
    <reaction evidence="13 14">
        <text>S-sulfanyl-L-cysteinyl-[SoxY protein] + thiosulfate + 2 Fe(III)-[cytochrome c] = S-(2-sulfodisulfanyl)-L-cysteinyl-[SoxY protein] + 2 Fe(II)-[cytochrome c] + 2 H(+)</text>
        <dbReference type="Rhea" id="RHEA:51224"/>
        <dbReference type="Rhea" id="RHEA-COMP:10350"/>
        <dbReference type="Rhea" id="RHEA-COMP:14399"/>
        <dbReference type="Rhea" id="RHEA-COMP:14689"/>
        <dbReference type="Rhea" id="RHEA-COMP:14690"/>
        <dbReference type="ChEBI" id="CHEBI:15378"/>
        <dbReference type="ChEBI" id="CHEBI:29033"/>
        <dbReference type="ChEBI" id="CHEBI:29034"/>
        <dbReference type="ChEBI" id="CHEBI:33542"/>
        <dbReference type="ChEBI" id="CHEBI:61963"/>
        <dbReference type="ChEBI" id="CHEBI:140664"/>
        <dbReference type="EC" id="2.8.5.2"/>
    </reaction>
</comment>
<evidence type="ECO:0000256" key="1">
    <source>
        <dbReference type="ARBA" id="ARBA00004418"/>
    </source>
</evidence>
<evidence type="ECO:0000256" key="2">
    <source>
        <dbReference type="ARBA" id="ARBA00011530"/>
    </source>
</evidence>
<evidence type="ECO:0000256" key="5">
    <source>
        <dbReference type="ARBA" id="ARBA00022679"/>
    </source>
</evidence>
<keyword evidence="18" id="KW-1185">Reference proteome</keyword>
<evidence type="ECO:0000256" key="7">
    <source>
        <dbReference type="ARBA" id="ARBA00022729"/>
    </source>
</evidence>
<evidence type="ECO:0000256" key="8">
    <source>
        <dbReference type="ARBA" id="ARBA00022764"/>
    </source>
</evidence>
<keyword evidence="9 14" id="KW-0249">Electron transport</keyword>
<reference evidence="18" key="1">
    <citation type="submission" date="2023-07" db="EMBL/GenBank/DDBJ databases">
        <title>Genome sequencing of Purple Non-Sulfur Bacteria from various extreme environments.</title>
        <authorList>
            <person name="Mayer M."/>
        </authorList>
    </citation>
    <scope>NUCLEOTIDE SEQUENCE [LARGE SCALE GENOMIC DNA]</scope>
    <source>
        <strain evidence="18">DSM 17935</strain>
    </source>
</reference>
<dbReference type="PIRSF" id="PIRSF038455">
    <property type="entry name" value="SoxA"/>
    <property type="match status" value="1"/>
</dbReference>
<feature type="chain" id="PRO_5046429503" description="SoxAX cytochrome complex subunit A" evidence="15">
    <location>
        <begin position="30"/>
        <end position="293"/>
    </location>
</feature>
<evidence type="ECO:0000256" key="6">
    <source>
        <dbReference type="ARBA" id="ARBA00022723"/>
    </source>
</evidence>
<dbReference type="EC" id="2.8.5.2" evidence="14"/>